<keyword evidence="1" id="KW-0507">mRNA processing</keyword>
<dbReference type="AlphaFoldDB" id="A0A9Q3IHK5"/>
<gene>
    <name evidence="3" type="ORF">O181_079095</name>
</gene>
<sequence>MSFENDKYYMDKDPYEWYLRQCKRHKSIDPQMNIQMSNNKLLTQIPQELEHAVKGRCNPSCTLYDIANTLQDMKKRKNIGKYSQYRRSSFEENQPFRVDFKDKPKERVEEVPKKKNSCQNCGSTDHYLNNCPKAKKKVYVIEKVLEEESPAEDSESDLMGDVIREQSDVD</sequence>
<dbReference type="Proteomes" id="UP000765509">
    <property type="component" value="Unassembled WGS sequence"/>
</dbReference>
<evidence type="ECO:0008006" key="5">
    <source>
        <dbReference type="Google" id="ProtNLM"/>
    </source>
</evidence>
<dbReference type="InterPro" id="IPR036875">
    <property type="entry name" value="Znf_CCHC_sf"/>
</dbReference>
<keyword evidence="4" id="KW-1185">Reference proteome</keyword>
<evidence type="ECO:0000256" key="1">
    <source>
        <dbReference type="ARBA" id="ARBA00022664"/>
    </source>
</evidence>
<dbReference type="GO" id="GO:0006397">
    <property type="term" value="P:mRNA processing"/>
    <property type="evidence" value="ECO:0007669"/>
    <property type="project" value="UniProtKB-KW"/>
</dbReference>
<proteinExistence type="predicted"/>
<dbReference type="SUPFAM" id="SSF57756">
    <property type="entry name" value="Retrovirus zinc finger-like domains"/>
    <property type="match status" value="1"/>
</dbReference>
<dbReference type="Gene3D" id="4.10.60.10">
    <property type="entry name" value="Zinc finger, CCHC-type"/>
    <property type="match status" value="1"/>
</dbReference>
<comment type="caution">
    <text evidence="3">The sequence shown here is derived from an EMBL/GenBank/DDBJ whole genome shotgun (WGS) entry which is preliminary data.</text>
</comment>
<evidence type="ECO:0000313" key="4">
    <source>
        <dbReference type="Proteomes" id="UP000765509"/>
    </source>
</evidence>
<dbReference type="GO" id="GO:0003676">
    <property type="term" value="F:nucleic acid binding"/>
    <property type="evidence" value="ECO:0007669"/>
    <property type="project" value="InterPro"/>
</dbReference>
<organism evidence="3 4">
    <name type="scientific">Austropuccinia psidii MF-1</name>
    <dbReference type="NCBI Taxonomy" id="1389203"/>
    <lineage>
        <taxon>Eukaryota</taxon>
        <taxon>Fungi</taxon>
        <taxon>Dikarya</taxon>
        <taxon>Basidiomycota</taxon>
        <taxon>Pucciniomycotina</taxon>
        <taxon>Pucciniomycetes</taxon>
        <taxon>Pucciniales</taxon>
        <taxon>Sphaerophragmiaceae</taxon>
        <taxon>Austropuccinia</taxon>
    </lineage>
</organism>
<dbReference type="EMBL" id="AVOT02043986">
    <property type="protein sequence ID" value="MBW0539380.1"/>
    <property type="molecule type" value="Genomic_DNA"/>
</dbReference>
<dbReference type="GO" id="GO:0008270">
    <property type="term" value="F:zinc ion binding"/>
    <property type="evidence" value="ECO:0007669"/>
    <property type="project" value="InterPro"/>
</dbReference>
<feature type="region of interest" description="Disordered" evidence="2">
    <location>
        <begin position="147"/>
        <end position="170"/>
    </location>
</feature>
<name>A0A9Q3IHK5_9BASI</name>
<evidence type="ECO:0000256" key="2">
    <source>
        <dbReference type="SAM" id="MobiDB-lite"/>
    </source>
</evidence>
<feature type="compositionally biased region" description="Acidic residues" evidence="2">
    <location>
        <begin position="147"/>
        <end position="158"/>
    </location>
</feature>
<reference evidence="3" key="1">
    <citation type="submission" date="2021-03" db="EMBL/GenBank/DDBJ databases">
        <title>Draft genome sequence of rust myrtle Austropuccinia psidii MF-1, a brazilian biotype.</title>
        <authorList>
            <person name="Quecine M.C."/>
            <person name="Pachon D.M.R."/>
            <person name="Bonatelli M.L."/>
            <person name="Correr F.H."/>
            <person name="Franceschini L.M."/>
            <person name="Leite T.F."/>
            <person name="Margarido G.R.A."/>
            <person name="Almeida C.A."/>
            <person name="Ferrarezi J.A."/>
            <person name="Labate C.A."/>
        </authorList>
    </citation>
    <scope>NUCLEOTIDE SEQUENCE</scope>
    <source>
        <strain evidence="3">MF-1</strain>
    </source>
</reference>
<evidence type="ECO:0000313" key="3">
    <source>
        <dbReference type="EMBL" id="MBW0539380.1"/>
    </source>
</evidence>
<accession>A0A9Q3IHK5</accession>
<protein>
    <recommendedName>
        <fullName evidence="5">CCHC-type domain-containing protein</fullName>
    </recommendedName>
</protein>